<dbReference type="Gene3D" id="3.40.50.300">
    <property type="entry name" value="P-loop containing nucleotide triphosphate hydrolases"/>
    <property type="match status" value="1"/>
</dbReference>
<evidence type="ECO:0000256" key="9">
    <source>
        <dbReference type="ARBA" id="ARBA00023136"/>
    </source>
</evidence>
<evidence type="ECO:0000256" key="8">
    <source>
        <dbReference type="ARBA" id="ARBA00023065"/>
    </source>
</evidence>
<dbReference type="InterPro" id="IPR003593">
    <property type="entry name" value="AAA+_ATPase"/>
</dbReference>
<keyword evidence="8" id="KW-0406">Ion transport</keyword>
<dbReference type="InterPro" id="IPR027417">
    <property type="entry name" value="P-loop_NTPase"/>
</dbReference>
<feature type="domain" description="ABC transporter" evidence="10">
    <location>
        <begin position="2"/>
        <end position="236"/>
    </location>
</feature>
<evidence type="ECO:0000256" key="6">
    <source>
        <dbReference type="ARBA" id="ARBA00022840"/>
    </source>
</evidence>
<keyword evidence="9" id="KW-0472">Membrane</keyword>
<evidence type="ECO:0000256" key="2">
    <source>
        <dbReference type="ARBA" id="ARBA00022448"/>
    </source>
</evidence>
<evidence type="ECO:0000259" key="10">
    <source>
        <dbReference type="PROSITE" id="PS50893"/>
    </source>
</evidence>
<dbReference type="CDD" id="cd03214">
    <property type="entry name" value="ABC_Iron-Siderophores_B12_Hemin"/>
    <property type="match status" value="1"/>
</dbReference>
<dbReference type="EMBL" id="DVHF01000080">
    <property type="protein sequence ID" value="HIR57392.1"/>
    <property type="molecule type" value="Genomic_DNA"/>
</dbReference>
<dbReference type="GO" id="GO:0016887">
    <property type="term" value="F:ATP hydrolysis activity"/>
    <property type="evidence" value="ECO:0007669"/>
    <property type="project" value="InterPro"/>
</dbReference>
<keyword evidence="5" id="KW-0547">Nucleotide-binding</keyword>
<dbReference type="FunFam" id="3.40.50.300:FF:000134">
    <property type="entry name" value="Iron-enterobactin ABC transporter ATP-binding protein"/>
    <property type="match status" value="1"/>
</dbReference>
<protein>
    <submittedName>
        <fullName evidence="11">ABC transporter ATP-binding protein</fullName>
    </submittedName>
</protein>
<dbReference type="Proteomes" id="UP000886785">
    <property type="component" value="Unassembled WGS sequence"/>
</dbReference>
<keyword evidence="4" id="KW-0410">Iron transport</keyword>
<evidence type="ECO:0000256" key="5">
    <source>
        <dbReference type="ARBA" id="ARBA00022741"/>
    </source>
</evidence>
<dbReference type="GO" id="GO:0006826">
    <property type="term" value="P:iron ion transport"/>
    <property type="evidence" value="ECO:0007669"/>
    <property type="project" value="UniProtKB-KW"/>
</dbReference>
<gene>
    <name evidence="11" type="ORF">IAA54_06960</name>
</gene>
<comment type="caution">
    <text evidence="11">The sequence shown here is derived from an EMBL/GenBank/DDBJ whole genome shotgun (WGS) entry which is preliminary data.</text>
</comment>
<reference evidence="11" key="2">
    <citation type="journal article" date="2021" name="PeerJ">
        <title>Extensive microbial diversity within the chicken gut microbiome revealed by metagenomics and culture.</title>
        <authorList>
            <person name="Gilroy R."/>
            <person name="Ravi A."/>
            <person name="Getino M."/>
            <person name="Pursley I."/>
            <person name="Horton D.L."/>
            <person name="Alikhan N.F."/>
            <person name="Baker D."/>
            <person name="Gharbi K."/>
            <person name="Hall N."/>
            <person name="Watson M."/>
            <person name="Adriaenssens E.M."/>
            <person name="Foster-Nyarko E."/>
            <person name="Jarju S."/>
            <person name="Secka A."/>
            <person name="Antonio M."/>
            <person name="Oren A."/>
            <person name="Chaudhuri R.R."/>
            <person name="La Ragione R."/>
            <person name="Hildebrand F."/>
            <person name="Pallen M.J."/>
        </authorList>
    </citation>
    <scope>NUCLEOTIDE SEQUENCE</scope>
    <source>
        <strain evidence="11">ChiSjej1B19-7085</strain>
    </source>
</reference>
<comment type="subcellular location">
    <subcellularLocation>
        <location evidence="1">Cell membrane</location>
        <topology evidence="1">Peripheral membrane protein</topology>
    </subcellularLocation>
</comment>
<evidence type="ECO:0000313" key="11">
    <source>
        <dbReference type="EMBL" id="HIR57392.1"/>
    </source>
</evidence>
<keyword evidence="2" id="KW-0813">Transport</keyword>
<dbReference type="GO" id="GO:0005524">
    <property type="term" value="F:ATP binding"/>
    <property type="evidence" value="ECO:0007669"/>
    <property type="project" value="UniProtKB-KW"/>
</dbReference>
<dbReference type="Pfam" id="PF00005">
    <property type="entry name" value="ABC_tran"/>
    <property type="match status" value="1"/>
</dbReference>
<dbReference type="PANTHER" id="PTHR42771:SF2">
    <property type="entry name" value="IRON(3+)-HYDROXAMATE IMPORT ATP-BINDING PROTEIN FHUC"/>
    <property type="match status" value="1"/>
</dbReference>
<dbReference type="AlphaFoldDB" id="A0A9D1DR58"/>
<accession>A0A9D1DR58</accession>
<keyword evidence="3" id="KW-1003">Cell membrane</keyword>
<evidence type="ECO:0000256" key="7">
    <source>
        <dbReference type="ARBA" id="ARBA00023004"/>
    </source>
</evidence>
<dbReference type="PANTHER" id="PTHR42771">
    <property type="entry name" value="IRON(3+)-HYDROXAMATE IMPORT ATP-BINDING PROTEIN FHUC"/>
    <property type="match status" value="1"/>
</dbReference>
<organism evidence="11 12">
    <name type="scientific">Candidatus Gallacutalibacter pullicola</name>
    <dbReference type="NCBI Taxonomy" id="2840830"/>
    <lineage>
        <taxon>Bacteria</taxon>
        <taxon>Bacillati</taxon>
        <taxon>Bacillota</taxon>
        <taxon>Clostridia</taxon>
        <taxon>Eubacteriales</taxon>
        <taxon>Candidatus Gallacutalibacter</taxon>
    </lineage>
</organism>
<evidence type="ECO:0000256" key="1">
    <source>
        <dbReference type="ARBA" id="ARBA00004202"/>
    </source>
</evidence>
<reference evidence="11" key="1">
    <citation type="submission" date="2020-10" db="EMBL/GenBank/DDBJ databases">
        <authorList>
            <person name="Gilroy R."/>
        </authorList>
    </citation>
    <scope>NUCLEOTIDE SEQUENCE</scope>
    <source>
        <strain evidence="11">ChiSjej1B19-7085</strain>
    </source>
</reference>
<keyword evidence="6 11" id="KW-0067">ATP-binding</keyword>
<dbReference type="PROSITE" id="PS50893">
    <property type="entry name" value="ABC_TRANSPORTER_2"/>
    <property type="match status" value="1"/>
</dbReference>
<dbReference type="SMART" id="SM00382">
    <property type="entry name" value="AAA"/>
    <property type="match status" value="1"/>
</dbReference>
<evidence type="ECO:0000313" key="12">
    <source>
        <dbReference type="Proteomes" id="UP000886785"/>
    </source>
</evidence>
<keyword evidence="7" id="KW-0408">Iron</keyword>
<proteinExistence type="predicted"/>
<dbReference type="InterPro" id="IPR003439">
    <property type="entry name" value="ABC_transporter-like_ATP-bd"/>
</dbReference>
<sequence>MIELKHVDAGYGGEAVVQDISVRFEPGCVTSILGKNGCGKSTLLKTAARQQKPLSGQILLDGRDIFTIPPKEFARMAAVLPQSREVPAIPARSLVMHGRFPYLGFPRRPTPADLAAVERAMHDAGAWEYRDSYLTQLSGGERQKVYLAMVLAQDTGVVFMDEPATYLDISHQFEILRLMRTLRGAGKTVVTVLHDLGQALSVSDRILLLDGGRAVFFGDPDALFQSGKLDEVFGIRSQKITIDGAAEYIFRPAHPGDPNGKGDPS</sequence>
<evidence type="ECO:0000256" key="3">
    <source>
        <dbReference type="ARBA" id="ARBA00022475"/>
    </source>
</evidence>
<name>A0A9D1DR58_9FIRM</name>
<dbReference type="GO" id="GO:0005886">
    <property type="term" value="C:plasma membrane"/>
    <property type="evidence" value="ECO:0007669"/>
    <property type="project" value="UniProtKB-SubCell"/>
</dbReference>
<evidence type="ECO:0000256" key="4">
    <source>
        <dbReference type="ARBA" id="ARBA00022496"/>
    </source>
</evidence>
<dbReference type="SUPFAM" id="SSF52540">
    <property type="entry name" value="P-loop containing nucleoside triphosphate hydrolases"/>
    <property type="match status" value="1"/>
</dbReference>
<dbReference type="InterPro" id="IPR051535">
    <property type="entry name" value="Siderophore_ABC-ATPase"/>
</dbReference>